<keyword evidence="1" id="KW-0175">Coiled coil</keyword>
<dbReference type="AlphaFoldDB" id="A0A450S867"/>
<dbReference type="EMBL" id="CAADEY010000020">
    <property type="protein sequence ID" value="VFJ48102.1"/>
    <property type="molecule type" value="Genomic_DNA"/>
</dbReference>
<protein>
    <submittedName>
        <fullName evidence="3">Uncharacterized protein</fullName>
    </submittedName>
</protein>
<evidence type="ECO:0000313" key="2">
    <source>
        <dbReference type="EMBL" id="VFJ42445.1"/>
    </source>
</evidence>
<organism evidence="3">
    <name type="scientific">Candidatus Kentrum sp. DK</name>
    <dbReference type="NCBI Taxonomy" id="2126562"/>
    <lineage>
        <taxon>Bacteria</taxon>
        <taxon>Pseudomonadati</taxon>
        <taxon>Pseudomonadota</taxon>
        <taxon>Gammaproteobacteria</taxon>
        <taxon>Candidatus Kentrum</taxon>
    </lineage>
</organism>
<evidence type="ECO:0000256" key="1">
    <source>
        <dbReference type="SAM" id="Coils"/>
    </source>
</evidence>
<sequence>MEYGQFRDLENWADGWRFPDIWLRLINGEEPDSDAVLRNLLRGYTKPILPSALWNRLLTDGEFKAARSLLDNREFLGSWREEDREELDRQLERHRSERLRKIEAHTNQLAARTRRIGYPLKLVRAEILLMGEEHANLAEEQIECAERELLAQEQGHRYYSPPPGLDNDFGVDCAVTRKNWSYDKDPIDKLCRWILGKEDLQRAPPDFLEQYRFDPRDLYATGVASLLLELIECPALERSERLQAFLHALTNFLRNESTSAPSVRDAGNHFVTELTGCSSPWLPAIHVRHGPNIPLIVPHTAGTKITTDEIGDGLVCLLDIWKLKPKIPEHCINIEIGWLFRLMGLDEERRLHAFHCFLGRAIPLSQALPETDGNSDCGAWLENLPGLSMERSGETELDILGFDDAYILVNRLFQVHGIRRQHESDFARVARLAVGPTWIFCRYLRQLLQELAEKDRIVRPVLDHDLIEAVWNDPEFQPPVDELLAPLSDASLAHLLLLLILFESMTLDARMQDSSMDTEMVLKGLDDALSGKKEPSRDTINIALQTLAERGFIHISPKNDLLFLVENSVINLLISQLGDKIDEYINDTVDRLDSA</sequence>
<feature type="coiled-coil region" evidence="1">
    <location>
        <begin position="128"/>
        <end position="155"/>
    </location>
</feature>
<name>A0A450S867_9GAMM</name>
<dbReference type="EMBL" id="CAADEX010000001">
    <property type="protein sequence ID" value="VFJ42445.1"/>
    <property type="molecule type" value="Genomic_DNA"/>
</dbReference>
<reference evidence="3" key="1">
    <citation type="submission" date="2019-02" db="EMBL/GenBank/DDBJ databases">
        <authorList>
            <person name="Gruber-Vodicka R. H."/>
            <person name="Seah K. B. B."/>
        </authorList>
    </citation>
    <scope>NUCLEOTIDE SEQUENCE</scope>
    <source>
        <strain evidence="3">BECK_DK161</strain>
        <strain evidence="2">BECK_DK47</strain>
    </source>
</reference>
<gene>
    <name evidence="2" type="ORF">BECKDK2373B_GA0170837_100168</name>
    <name evidence="3" type="ORF">BECKDK2373C_GA0170839_10208</name>
</gene>
<proteinExistence type="predicted"/>
<evidence type="ECO:0000313" key="3">
    <source>
        <dbReference type="EMBL" id="VFJ48102.1"/>
    </source>
</evidence>
<accession>A0A450S867</accession>